<feature type="binding site" evidence="1">
    <location>
        <position position="38"/>
    </location>
    <ligand>
        <name>Zn(2+)</name>
        <dbReference type="ChEBI" id="CHEBI:29105"/>
    </ligand>
</feature>
<evidence type="ECO:0000313" key="3">
    <source>
        <dbReference type="EMBL" id="MDT0317133.1"/>
    </source>
</evidence>
<keyword evidence="1" id="KW-0479">Metal-binding</keyword>
<sequence length="123" mass="13384">MATSNTTPGVPHCSFCGKPTSEVDKLVSGPGVYICDGCVGLAAAIIKEHGDKTTTPQLPRWESMTDDEMLGHISRVATVADQVETNLHSWIRELRSRAVTWARIGQALGISRQSAWERFSGDE</sequence>
<dbReference type="InterPro" id="IPR059188">
    <property type="entry name" value="Znf_CLPX-like"/>
</dbReference>
<dbReference type="SMART" id="SM00994">
    <property type="entry name" value="zf-C4_ClpX"/>
    <property type="match status" value="1"/>
</dbReference>
<dbReference type="Proteomes" id="UP001183420">
    <property type="component" value="Unassembled WGS sequence"/>
</dbReference>
<keyword evidence="4" id="KW-1185">Reference proteome</keyword>
<keyword evidence="1" id="KW-0143">Chaperone</keyword>
<keyword evidence="1" id="KW-0862">Zinc</keyword>
<comment type="similarity">
    <text evidence="1">Belongs to the ClpX chaperone family.</text>
</comment>
<evidence type="ECO:0000313" key="4">
    <source>
        <dbReference type="Proteomes" id="UP001183420"/>
    </source>
</evidence>
<comment type="caution">
    <text evidence="3">The sequence shown here is derived from an EMBL/GenBank/DDBJ whole genome shotgun (WGS) entry which is preliminary data.</text>
</comment>
<dbReference type="PROSITE" id="PS51902">
    <property type="entry name" value="CLPX_ZB"/>
    <property type="match status" value="1"/>
</dbReference>
<feature type="binding site" evidence="1">
    <location>
        <position position="13"/>
    </location>
    <ligand>
        <name>Zn(2+)</name>
        <dbReference type="ChEBI" id="CHEBI:29105"/>
    </ligand>
</feature>
<dbReference type="Pfam" id="PF06689">
    <property type="entry name" value="zf-C4_ClpX"/>
    <property type="match status" value="1"/>
</dbReference>
<feature type="domain" description="ClpX-type ZB" evidence="2">
    <location>
        <begin position="1"/>
        <end position="54"/>
    </location>
</feature>
<dbReference type="EMBL" id="JAVREM010000001">
    <property type="protein sequence ID" value="MDT0317133.1"/>
    <property type="molecule type" value="Genomic_DNA"/>
</dbReference>
<feature type="binding site" evidence="1">
    <location>
        <position position="16"/>
    </location>
    <ligand>
        <name>Zn(2+)</name>
        <dbReference type="ChEBI" id="CHEBI:29105"/>
    </ligand>
</feature>
<reference evidence="4" key="1">
    <citation type="submission" date="2023-07" db="EMBL/GenBank/DDBJ databases">
        <title>30 novel species of actinomycetes from the DSMZ collection.</title>
        <authorList>
            <person name="Nouioui I."/>
        </authorList>
    </citation>
    <scope>NUCLEOTIDE SEQUENCE [LARGE SCALE GENOMIC DNA]</scope>
    <source>
        <strain evidence="4">DSM 44918</strain>
    </source>
</reference>
<dbReference type="RefSeq" id="WP_311594910.1">
    <property type="nucleotide sequence ID" value="NZ_JAVREM010000001.1"/>
</dbReference>
<dbReference type="InterPro" id="IPR010603">
    <property type="entry name" value="Znf_CppX_C4"/>
</dbReference>
<evidence type="ECO:0000256" key="1">
    <source>
        <dbReference type="PROSITE-ProRule" id="PRU01250"/>
    </source>
</evidence>
<dbReference type="Gene3D" id="6.20.220.10">
    <property type="entry name" value="ClpX chaperone, C4-type zinc finger domain"/>
    <property type="match status" value="1"/>
</dbReference>
<feature type="binding site" evidence="1">
    <location>
        <position position="35"/>
    </location>
    <ligand>
        <name>Zn(2+)</name>
        <dbReference type="ChEBI" id="CHEBI:29105"/>
    </ligand>
</feature>
<dbReference type="SUPFAM" id="SSF57716">
    <property type="entry name" value="Glucocorticoid receptor-like (DNA-binding domain)"/>
    <property type="match status" value="1"/>
</dbReference>
<gene>
    <name evidence="3" type="ORF">RNC47_02130</name>
</gene>
<accession>A0ABU2LIR6</accession>
<proteinExistence type="inferred from homology"/>
<name>A0ABU2LIR6_9ACTN</name>
<evidence type="ECO:0000259" key="2">
    <source>
        <dbReference type="PROSITE" id="PS51902"/>
    </source>
</evidence>
<dbReference type="InterPro" id="IPR038366">
    <property type="entry name" value="Znf_CppX_C4_sf"/>
</dbReference>
<protein>
    <submittedName>
        <fullName evidence="3">ClpX C4-type zinc finger protein</fullName>
    </submittedName>
</protein>
<organism evidence="3 4">
    <name type="scientific">Streptomyces millisiae</name>
    <dbReference type="NCBI Taxonomy" id="3075542"/>
    <lineage>
        <taxon>Bacteria</taxon>
        <taxon>Bacillati</taxon>
        <taxon>Actinomycetota</taxon>
        <taxon>Actinomycetes</taxon>
        <taxon>Kitasatosporales</taxon>
        <taxon>Streptomycetaceae</taxon>
        <taxon>Streptomyces</taxon>
    </lineage>
</organism>